<reference evidence="1 2" key="1">
    <citation type="journal article" date="2023" name="bioRxiv">
        <title>Conserved and derived expression patterns and positive selection on dental genes reveal complex evolutionary context of ever-growing rodent molars.</title>
        <authorList>
            <person name="Calamari Z.T."/>
            <person name="Song A."/>
            <person name="Cohen E."/>
            <person name="Akter M."/>
            <person name="Roy R.D."/>
            <person name="Hallikas O."/>
            <person name="Christensen M.M."/>
            <person name="Li P."/>
            <person name="Marangoni P."/>
            <person name="Jernvall J."/>
            <person name="Klein O.D."/>
        </authorList>
    </citation>
    <scope>NUCLEOTIDE SEQUENCE [LARGE SCALE GENOMIC DNA]</scope>
    <source>
        <strain evidence="1">V071</strain>
    </source>
</reference>
<feature type="non-terminal residue" evidence="1">
    <location>
        <position position="415"/>
    </location>
</feature>
<comment type="caution">
    <text evidence="1">The sequence shown here is derived from an EMBL/GenBank/DDBJ whole genome shotgun (WGS) entry which is preliminary data.</text>
</comment>
<evidence type="ECO:0000313" key="2">
    <source>
        <dbReference type="Proteomes" id="UP001488838"/>
    </source>
</evidence>
<proteinExistence type="predicted"/>
<evidence type="ECO:0000313" key="1">
    <source>
        <dbReference type="EMBL" id="KAK7812324.1"/>
    </source>
</evidence>
<gene>
    <name evidence="1" type="ORF">U0070_024594</name>
</gene>
<organism evidence="1 2">
    <name type="scientific">Myodes glareolus</name>
    <name type="common">Bank vole</name>
    <name type="synonym">Clethrionomys glareolus</name>
    <dbReference type="NCBI Taxonomy" id="447135"/>
    <lineage>
        <taxon>Eukaryota</taxon>
        <taxon>Metazoa</taxon>
        <taxon>Chordata</taxon>
        <taxon>Craniata</taxon>
        <taxon>Vertebrata</taxon>
        <taxon>Euteleostomi</taxon>
        <taxon>Mammalia</taxon>
        <taxon>Eutheria</taxon>
        <taxon>Euarchontoglires</taxon>
        <taxon>Glires</taxon>
        <taxon>Rodentia</taxon>
        <taxon>Myomorpha</taxon>
        <taxon>Muroidea</taxon>
        <taxon>Cricetidae</taxon>
        <taxon>Arvicolinae</taxon>
        <taxon>Myodes</taxon>
    </lineage>
</organism>
<keyword evidence="2" id="KW-1185">Reference proteome</keyword>
<sequence>NILVWFHTETTSMPPTLGKPHQQSRGRHLVAIESTAGRDGLFCKLLPITLFQFCAELLEQRESRNSPCNFLLRCQVRPEVWLQLFAPLKFENLPGHASNLKAAFSKIIIANRKLLRISERLYLRRLQLLGGLVEVAPNLRCHQEFERKSWQIPILRWWRDVEGTGFLSGVHGDLLETPTLLVSRELVVVSHPDVGPGSWWLSATQMLVPGAGGCQPPPRCLVPELVVFSHPDVGPGSWWLSATRCWSRELVVVSHPMLVPGAGTIESSDGSGYLLGALNTESNMTIVVPIATKALNLVRWPALVCFCPGVIFRTSSFRDASRKKINNLGFLSGQGEQVDLLQGPDLHVLNQAAQLRDRNTPCLQLYLREPRGLDHYDHYHLGPQALPNILPGSHHSLLIRLPSRLRVLPALQLHQ</sequence>
<feature type="non-terminal residue" evidence="1">
    <location>
        <position position="1"/>
    </location>
</feature>
<accession>A0AAW0IDS1</accession>
<dbReference type="EMBL" id="JBBHLL010000154">
    <property type="protein sequence ID" value="KAK7812324.1"/>
    <property type="molecule type" value="Genomic_DNA"/>
</dbReference>
<dbReference type="AlphaFoldDB" id="A0AAW0IDS1"/>
<protein>
    <submittedName>
        <fullName evidence="1">Uncharacterized protein</fullName>
    </submittedName>
</protein>
<dbReference type="Proteomes" id="UP001488838">
    <property type="component" value="Unassembled WGS sequence"/>
</dbReference>
<name>A0AAW0IDS1_MYOGA</name>